<evidence type="ECO:0000256" key="1">
    <source>
        <dbReference type="SAM" id="SignalP"/>
    </source>
</evidence>
<feature type="signal peptide" evidence="1">
    <location>
        <begin position="1"/>
        <end position="24"/>
    </location>
</feature>
<comment type="caution">
    <text evidence="2">The sequence shown here is derived from an EMBL/GenBank/DDBJ whole genome shotgun (WGS) entry which is preliminary data.</text>
</comment>
<proteinExistence type="predicted"/>
<keyword evidence="1" id="KW-0732">Signal</keyword>
<reference evidence="2 3" key="1">
    <citation type="submission" date="2020-08" db="EMBL/GenBank/DDBJ databases">
        <title>Functional genomics of gut bacteria from endangered species of beetles.</title>
        <authorList>
            <person name="Carlos-Shanley C."/>
        </authorList>
    </citation>
    <scope>NUCLEOTIDE SEQUENCE [LARGE SCALE GENOMIC DNA]</scope>
    <source>
        <strain evidence="2 3">S00124</strain>
    </source>
</reference>
<feature type="chain" id="PRO_5046775164" evidence="1">
    <location>
        <begin position="25"/>
        <end position="126"/>
    </location>
</feature>
<accession>A0ABR6RB78</accession>
<protein>
    <submittedName>
        <fullName evidence="2">Uncharacterized protein</fullName>
    </submittedName>
</protein>
<dbReference type="RefSeq" id="WP_184704870.1">
    <property type="nucleotide sequence ID" value="NZ_JACHKZ010000002.1"/>
</dbReference>
<keyword evidence="3" id="KW-1185">Reference proteome</keyword>
<evidence type="ECO:0000313" key="2">
    <source>
        <dbReference type="EMBL" id="MBB6576412.1"/>
    </source>
</evidence>
<dbReference type="Proteomes" id="UP000562492">
    <property type="component" value="Unassembled WGS sequence"/>
</dbReference>
<evidence type="ECO:0000313" key="3">
    <source>
        <dbReference type="Proteomes" id="UP000562492"/>
    </source>
</evidence>
<dbReference type="EMBL" id="JACHKZ010000002">
    <property type="protein sequence ID" value="MBB6576412.1"/>
    <property type="molecule type" value="Genomic_DNA"/>
</dbReference>
<gene>
    <name evidence="2" type="ORF">HNP33_000460</name>
</gene>
<sequence>MLWAAATPVLALAAAVALPPTAQAGEPRLPLPPGRYTFEHRFAEQPSLLHAKVLVIIRKRTIQVINTQAHPPFPKGVIAQGPLVWNQPTGQWIIGEGAGDRTTAEVGGCSDGPEVVDLVKRIYWTC</sequence>
<organism evidence="2 3">
    <name type="scientific">Comamonas odontotermitis</name>
    <dbReference type="NCBI Taxonomy" id="379895"/>
    <lineage>
        <taxon>Bacteria</taxon>
        <taxon>Pseudomonadati</taxon>
        <taxon>Pseudomonadota</taxon>
        <taxon>Betaproteobacteria</taxon>
        <taxon>Burkholderiales</taxon>
        <taxon>Comamonadaceae</taxon>
        <taxon>Comamonas</taxon>
    </lineage>
</organism>
<name>A0ABR6RB78_9BURK</name>